<reference evidence="1 2" key="1">
    <citation type="journal article" date="2014" name="FEMS Microbiol. Lett.">
        <title>The genome of the Erwinia amylovora phage PhiEaH1 reveals greater diversity and broadens the applicability of phages for the treatment of fire blight.</title>
        <authorList>
            <person name="Meczker K."/>
            <person name="Domotor D."/>
            <person name="Vass J."/>
            <person name="Rakhely G."/>
            <person name="Schneider G."/>
            <person name="Kovacs T."/>
        </authorList>
    </citation>
    <scope>NUCLEOTIDE SEQUENCE [LARGE SCALE GENOMIC DNA]</scope>
</reference>
<dbReference type="EMBL" id="KF623294">
    <property type="protein sequence ID" value="AGX01891.1"/>
    <property type="molecule type" value="Genomic_DNA"/>
</dbReference>
<protein>
    <submittedName>
        <fullName evidence="1">Uncharacterized protein</fullName>
    </submittedName>
</protein>
<sequence length="236" mass="27429">MEPIKVLVSMDDLYDTRLSFLASLSVHRAITCVQAGYGKRTSDHMVYEHAGMTEEQWKERFRKRPDLVLMRASRSKMYNLLVDLKRESNSAPWQDAQTANFEVLVNEWPYRLSKPVQNEQIAVMKQLLGPETKIRFVRVAKKRLSPKYLAEHCTHFILYDFTDWMETHKDTDEPGNLLAVTVVAAALLKDLPSPEDTKVFEPMIKEMGILELAEQFMAPAMNLRFEKVDYWCAPNR</sequence>
<dbReference type="GeneID" id="18501064"/>
<dbReference type="KEGG" id="vg:18501064"/>
<evidence type="ECO:0000313" key="2">
    <source>
        <dbReference type="Proteomes" id="UP000204235"/>
    </source>
</evidence>
<dbReference type="OrthoDB" id="18501at10239"/>
<organism evidence="1 2">
    <name type="scientific">Erwinia phage PhiEaH1</name>
    <dbReference type="NCBI Taxonomy" id="1401669"/>
    <lineage>
        <taxon>Viruses</taxon>
        <taxon>Duplodnaviria</taxon>
        <taxon>Heunggongvirae</taxon>
        <taxon>Uroviricota</taxon>
        <taxon>Caudoviricetes</taxon>
        <taxon>Chimalliviridae</taxon>
        <taxon>Iapetusvirus</taxon>
        <taxon>Iapetusvirus EaH1</taxon>
    </lineage>
</organism>
<dbReference type="RefSeq" id="YP_009010222.1">
    <property type="nucleotide sequence ID" value="NC_023610.1"/>
</dbReference>
<accession>W8CZP3</accession>
<name>W8CZP3_9CAUD</name>
<evidence type="ECO:0000313" key="1">
    <source>
        <dbReference type="EMBL" id="AGX01891.1"/>
    </source>
</evidence>
<proteinExistence type="predicted"/>
<dbReference type="Proteomes" id="UP000204235">
    <property type="component" value="Segment"/>
</dbReference>
<keyword evidence="2" id="KW-1185">Reference proteome</keyword>